<evidence type="ECO:0000313" key="4">
    <source>
        <dbReference type="Proteomes" id="UP000502823"/>
    </source>
</evidence>
<dbReference type="PANTHER" id="PTHR12307">
    <property type="entry name" value="PROTEIN PHOSPHATASE 1 REGULATORY SUBUNIT"/>
    <property type="match status" value="1"/>
</dbReference>
<dbReference type="FunCoup" id="A0A6L2Q452">
    <property type="interactions" value="1"/>
</dbReference>
<dbReference type="GO" id="GO:0000164">
    <property type="term" value="C:protein phosphatase type 1 complex"/>
    <property type="evidence" value="ECO:0007669"/>
    <property type="project" value="TreeGrafter"/>
</dbReference>
<feature type="compositionally biased region" description="Polar residues" evidence="1">
    <location>
        <begin position="118"/>
        <end position="139"/>
    </location>
</feature>
<feature type="compositionally biased region" description="Basic and acidic residues" evidence="1">
    <location>
        <begin position="434"/>
        <end position="452"/>
    </location>
</feature>
<organism evidence="3 4">
    <name type="scientific">Coptotermes formosanus</name>
    <name type="common">Formosan subterranean termite</name>
    <dbReference type="NCBI Taxonomy" id="36987"/>
    <lineage>
        <taxon>Eukaryota</taxon>
        <taxon>Metazoa</taxon>
        <taxon>Ecdysozoa</taxon>
        <taxon>Arthropoda</taxon>
        <taxon>Hexapoda</taxon>
        <taxon>Insecta</taxon>
        <taxon>Pterygota</taxon>
        <taxon>Neoptera</taxon>
        <taxon>Polyneoptera</taxon>
        <taxon>Dictyoptera</taxon>
        <taxon>Blattodea</taxon>
        <taxon>Blattoidea</taxon>
        <taxon>Termitoidae</taxon>
        <taxon>Rhinotermitidae</taxon>
        <taxon>Coptotermes</taxon>
    </lineage>
</organism>
<feature type="compositionally biased region" description="Low complexity" evidence="1">
    <location>
        <begin position="248"/>
        <end position="261"/>
    </location>
</feature>
<gene>
    <name evidence="3" type="ORF">Cfor_03885</name>
</gene>
<dbReference type="GO" id="GO:2001069">
    <property type="term" value="F:glycogen binding"/>
    <property type="evidence" value="ECO:0007669"/>
    <property type="project" value="TreeGrafter"/>
</dbReference>
<keyword evidence="4" id="KW-1185">Reference proteome</keyword>
<sequence>MTTERQACGLGSFLPMSCRDRAEAFARRLQSRLQSLGRNGSRDGASSPADESSWLTKQSEVTSHQPRLSSSSESDIYFDFDLECDSPGSPVEEAECAEPLPDYMVNKNRAFHCPPRTQYSSESGCVSSPSTVAGTSPDSDSSDGLYFDSENLDSGFASHHPNSKHDFNHVYSEATSRKEFIQSEGSGSEDGPFVQMNGHILGLKQESSTSDKEGRRVGKRNFRNAAGFRVSSQDKTSRVPSETDMKPISISDLGSLSSESSTADEYFECLSPKQEESLSDGLRCLNDSGYPNTAESSRCNSQNESRKNETDDFSAPQHEACNSTRGCNLSNGNSEFSERPKETSAQIEESPISCLPDIPRIEVCNNSEPESTTFSHDEGKSHPQSSYLNTIDYPENPSDICISSLSESLYTSTLTRPSKLTIECSINVVTLDTSEHREHNETTGSSDKKKSEDDDDDDDDPNRSTPRVRRCSSLKTGKTPPGTPGRKKIVRFADVLGLDLADVRTFLDEIPKIPLSAYDDLQCSELLDTTSSSLRDGPLSDIMMSTCMGGTTKQDRCLIPLFQQPAGQPYFIDRVRDEFVCLENAVVTDRVSYCVSGTVRVRNLDFHKSVHVRYTLDGWKTFADLQATYVANSCDGFSDKFSFTLYAHTLQVGQRLEFAIRFHCRGGQYWDSNRGANYAFQCLPPADHSSYVPLSMPVPVPISPDDHIPSSFY</sequence>
<dbReference type="EMBL" id="BLKM01000707">
    <property type="protein sequence ID" value="GFG37628.1"/>
    <property type="molecule type" value="Genomic_DNA"/>
</dbReference>
<dbReference type="Pfam" id="PF03370">
    <property type="entry name" value="CBM_21"/>
    <property type="match status" value="1"/>
</dbReference>
<dbReference type="OrthoDB" id="8942186at2759"/>
<feature type="compositionally biased region" description="Polar residues" evidence="1">
    <location>
        <begin position="289"/>
        <end position="303"/>
    </location>
</feature>
<dbReference type="InterPro" id="IPR005036">
    <property type="entry name" value="CBM21_dom"/>
</dbReference>
<dbReference type="GO" id="GO:0008157">
    <property type="term" value="F:protein phosphatase 1 binding"/>
    <property type="evidence" value="ECO:0007669"/>
    <property type="project" value="TreeGrafter"/>
</dbReference>
<dbReference type="Proteomes" id="UP000502823">
    <property type="component" value="Unassembled WGS sequence"/>
</dbReference>
<dbReference type="PROSITE" id="PS51159">
    <property type="entry name" value="CBM21"/>
    <property type="match status" value="1"/>
</dbReference>
<feature type="region of interest" description="Disordered" evidence="1">
    <location>
        <begin position="35"/>
        <end position="74"/>
    </location>
</feature>
<feature type="region of interest" description="Disordered" evidence="1">
    <location>
        <begin position="118"/>
        <end position="147"/>
    </location>
</feature>
<dbReference type="PANTHER" id="PTHR12307:SF36">
    <property type="entry name" value="GLYCOGEN-BINDING SUBUNIT 76A"/>
    <property type="match status" value="1"/>
</dbReference>
<dbReference type="Gene3D" id="2.60.40.2440">
    <property type="entry name" value="Carbohydrate binding type-21 domain"/>
    <property type="match status" value="1"/>
</dbReference>
<accession>A0A6L2Q452</accession>
<feature type="region of interest" description="Disordered" evidence="1">
    <location>
        <begin position="178"/>
        <end position="391"/>
    </location>
</feature>
<proteinExistence type="predicted"/>
<dbReference type="GO" id="GO:0005979">
    <property type="term" value="P:regulation of glycogen biosynthetic process"/>
    <property type="evidence" value="ECO:0007669"/>
    <property type="project" value="TreeGrafter"/>
</dbReference>
<dbReference type="InterPro" id="IPR038175">
    <property type="entry name" value="CBM21_dom_sf"/>
</dbReference>
<name>A0A6L2Q452_COPFO</name>
<feature type="compositionally biased region" description="Polar residues" evidence="1">
    <location>
        <begin position="49"/>
        <end position="74"/>
    </location>
</feature>
<feature type="compositionally biased region" description="Basic and acidic residues" evidence="1">
    <location>
        <begin position="235"/>
        <end position="245"/>
    </location>
</feature>
<comment type="caution">
    <text evidence="3">The sequence shown here is derived from an EMBL/GenBank/DDBJ whole genome shotgun (WGS) entry which is preliminary data.</text>
</comment>
<reference evidence="4" key="1">
    <citation type="submission" date="2020-01" db="EMBL/GenBank/DDBJ databases">
        <title>Draft genome sequence of the Termite Coptotermes fromosanus.</title>
        <authorList>
            <person name="Itakura S."/>
            <person name="Yosikawa Y."/>
            <person name="Umezawa K."/>
        </authorList>
    </citation>
    <scope>NUCLEOTIDE SEQUENCE [LARGE SCALE GENOMIC DNA]</scope>
</reference>
<feature type="compositionally biased region" description="Polar residues" evidence="1">
    <location>
        <begin position="320"/>
        <end position="335"/>
    </location>
</feature>
<evidence type="ECO:0000259" key="2">
    <source>
        <dbReference type="PROSITE" id="PS51159"/>
    </source>
</evidence>
<protein>
    <recommendedName>
        <fullName evidence="2">CBM21 domain-containing protein</fullName>
    </recommendedName>
</protein>
<dbReference type="InParanoid" id="A0A6L2Q452"/>
<evidence type="ECO:0000256" key="1">
    <source>
        <dbReference type="SAM" id="MobiDB-lite"/>
    </source>
</evidence>
<dbReference type="AlphaFoldDB" id="A0A6L2Q452"/>
<feature type="domain" description="CBM21" evidence="2">
    <location>
        <begin position="572"/>
        <end position="681"/>
    </location>
</feature>
<feature type="region of interest" description="Disordered" evidence="1">
    <location>
        <begin position="434"/>
        <end position="486"/>
    </location>
</feature>
<feature type="compositionally biased region" description="Polar residues" evidence="1">
    <location>
        <begin position="364"/>
        <end position="374"/>
    </location>
</feature>
<evidence type="ECO:0000313" key="3">
    <source>
        <dbReference type="EMBL" id="GFG37628.1"/>
    </source>
</evidence>
<dbReference type="InterPro" id="IPR050782">
    <property type="entry name" value="PP1_regulatory_subunit_3"/>
</dbReference>